<dbReference type="AlphaFoldDB" id="A0A3M7Q052"/>
<gene>
    <name evidence="1" type="ORF">BpHYR1_051661</name>
</gene>
<evidence type="ECO:0008006" key="3">
    <source>
        <dbReference type="Google" id="ProtNLM"/>
    </source>
</evidence>
<dbReference type="Proteomes" id="UP000276133">
    <property type="component" value="Unassembled WGS sequence"/>
</dbReference>
<evidence type="ECO:0000313" key="1">
    <source>
        <dbReference type="EMBL" id="RNA04489.1"/>
    </source>
</evidence>
<name>A0A3M7Q052_BRAPC</name>
<dbReference type="SUPFAM" id="SSF57850">
    <property type="entry name" value="RING/U-box"/>
    <property type="match status" value="1"/>
</dbReference>
<sequence>MFELENLASKAYLQHDDRYREPIIVDRFIRGLGDNRIQSELCQMETIETIQDVFEKANQLEVGFQKCKQIIDYKNSRNNGAENKNNNQYKRTVALFCSHMLCHLCHQRLTELDSSSLCPMCRGVEVTNCLSLAIHLFIEGKLQYYFLQLQ</sequence>
<dbReference type="EMBL" id="REGN01008090">
    <property type="protein sequence ID" value="RNA04489.1"/>
    <property type="molecule type" value="Genomic_DNA"/>
</dbReference>
<protein>
    <recommendedName>
        <fullName evidence="3">RING-type domain-containing protein</fullName>
    </recommendedName>
</protein>
<proteinExistence type="predicted"/>
<accession>A0A3M7Q052</accession>
<organism evidence="1 2">
    <name type="scientific">Brachionus plicatilis</name>
    <name type="common">Marine rotifer</name>
    <name type="synonym">Brachionus muelleri</name>
    <dbReference type="NCBI Taxonomy" id="10195"/>
    <lineage>
        <taxon>Eukaryota</taxon>
        <taxon>Metazoa</taxon>
        <taxon>Spiralia</taxon>
        <taxon>Gnathifera</taxon>
        <taxon>Rotifera</taxon>
        <taxon>Eurotatoria</taxon>
        <taxon>Monogononta</taxon>
        <taxon>Pseudotrocha</taxon>
        <taxon>Ploima</taxon>
        <taxon>Brachionidae</taxon>
        <taxon>Brachionus</taxon>
    </lineage>
</organism>
<evidence type="ECO:0000313" key="2">
    <source>
        <dbReference type="Proteomes" id="UP000276133"/>
    </source>
</evidence>
<comment type="caution">
    <text evidence="1">The sequence shown here is derived from an EMBL/GenBank/DDBJ whole genome shotgun (WGS) entry which is preliminary data.</text>
</comment>
<reference evidence="1 2" key="1">
    <citation type="journal article" date="2018" name="Sci. Rep.">
        <title>Genomic signatures of local adaptation to the degree of environmental predictability in rotifers.</title>
        <authorList>
            <person name="Franch-Gras L."/>
            <person name="Hahn C."/>
            <person name="Garcia-Roger E.M."/>
            <person name="Carmona M.J."/>
            <person name="Serra M."/>
            <person name="Gomez A."/>
        </authorList>
    </citation>
    <scope>NUCLEOTIDE SEQUENCE [LARGE SCALE GENOMIC DNA]</scope>
    <source>
        <strain evidence="1">HYR1</strain>
    </source>
</reference>
<keyword evidence="2" id="KW-1185">Reference proteome</keyword>